<keyword evidence="4" id="KW-1185">Reference proteome</keyword>
<evidence type="ECO:0000313" key="1">
    <source>
        <dbReference type="EMBL" id="GIE42971.1"/>
    </source>
</evidence>
<dbReference type="AlphaFoldDB" id="A0A7W7MK60"/>
<gene>
    <name evidence="1" type="ORF">Alo02nite_58690</name>
    <name evidence="2" type="ORF">BJ964_007329</name>
</gene>
<accession>A0A7W7MK60</accession>
<protein>
    <submittedName>
        <fullName evidence="2">Uncharacterized protein</fullName>
    </submittedName>
</protein>
<dbReference type="Proteomes" id="UP000631312">
    <property type="component" value="Unassembled WGS sequence"/>
</dbReference>
<dbReference type="EMBL" id="BOMP01000099">
    <property type="protein sequence ID" value="GIE42971.1"/>
    <property type="molecule type" value="Genomic_DNA"/>
</dbReference>
<proteinExistence type="predicted"/>
<dbReference type="Proteomes" id="UP000590511">
    <property type="component" value="Unassembled WGS sequence"/>
</dbReference>
<sequence length="124" mass="13273">MDEAGKHEARSGEAQLTMLVAALNALPMAEFLDVMRQVLPVQAANNADPAFRNDLMIVEVSTDQYDGEVDERLVAWPDRDRNGGGLGVYQGLWEEGTCSGCLSTVTSSAKRAICPRCGAPCGLT</sequence>
<reference evidence="2 3" key="1">
    <citation type="submission" date="2020-08" db="EMBL/GenBank/DDBJ databases">
        <title>Sequencing the genomes of 1000 actinobacteria strains.</title>
        <authorList>
            <person name="Klenk H.-P."/>
        </authorList>
    </citation>
    <scope>NUCLEOTIDE SEQUENCE [LARGE SCALE GENOMIC DNA]</scope>
    <source>
        <strain evidence="2 3">DSM 43150</strain>
    </source>
</reference>
<dbReference type="RefSeq" id="WP_188124899.1">
    <property type="nucleotide sequence ID" value="NZ_BOMP01000099.1"/>
</dbReference>
<dbReference type="EMBL" id="JACHNC010000001">
    <property type="protein sequence ID" value="MBB4753168.1"/>
    <property type="molecule type" value="Genomic_DNA"/>
</dbReference>
<organism evidence="2 3">
    <name type="scientific">Actinoplanes lobatus</name>
    <dbReference type="NCBI Taxonomy" id="113568"/>
    <lineage>
        <taxon>Bacteria</taxon>
        <taxon>Bacillati</taxon>
        <taxon>Actinomycetota</taxon>
        <taxon>Actinomycetes</taxon>
        <taxon>Micromonosporales</taxon>
        <taxon>Micromonosporaceae</taxon>
        <taxon>Actinoplanes</taxon>
    </lineage>
</organism>
<evidence type="ECO:0000313" key="2">
    <source>
        <dbReference type="EMBL" id="MBB4753168.1"/>
    </source>
</evidence>
<reference evidence="1 4" key="2">
    <citation type="submission" date="2021-01" db="EMBL/GenBank/DDBJ databases">
        <title>Whole genome shotgun sequence of Actinoplanes lobatus NBRC 12513.</title>
        <authorList>
            <person name="Komaki H."/>
            <person name="Tamura T."/>
        </authorList>
    </citation>
    <scope>NUCLEOTIDE SEQUENCE [LARGE SCALE GENOMIC DNA]</scope>
    <source>
        <strain evidence="1 4">NBRC 12513</strain>
    </source>
</reference>
<comment type="caution">
    <text evidence="2">The sequence shown here is derived from an EMBL/GenBank/DDBJ whole genome shotgun (WGS) entry which is preliminary data.</text>
</comment>
<name>A0A7W7MK60_9ACTN</name>
<evidence type="ECO:0000313" key="4">
    <source>
        <dbReference type="Proteomes" id="UP000631312"/>
    </source>
</evidence>
<evidence type="ECO:0000313" key="3">
    <source>
        <dbReference type="Proteomes" id="UP000590511"/>
    </source>
</evidence>